<comment type="caution">
    <text evidence="2">The sequence shown here is derived from an EMBL/GenBank/DDBJ whole genome shotgun (WGS) entry which is preliminary data.</text>
</comment>
<evidence type="ECO:0000313" key="3">
    <source>
        <dbReference type="Proteomes" id="UP000886885"/>
    </source>
</evidence>
<organism evidence="2 3">
    <name type="scientific">Populus tomentosa</name>
    <name type="common">Chinese white poplar</name>
    <dbReference type="NCBI Taxonomy" id="118781"/>
    <lineage>
        <taxon>Eukaryota</taxon>
        <taxon>Viridiplantae</taxon>
        <taxon>Streptophyta</taxon>
        <taxon>Embryophyta</taxon>
        <taxon>Tracheophyta</taxon>
        <taxon>Spermatophyta</taxon>
        <taxon>Magnoliopsida</taxon>
        <taxon>eudicotyledons</taxon>
        <taxon>Gunneridae</taxon>
        <taxon>Pentapetalae</taxon>
        <taxon>rosids</taxon>
        <taxon>fabids</taxon>
        <taxon>Malpighiales</taxon>
        <taxon>Salicaceae</taxon>
        <taxon>Saliceae</taxon>
        <taxon>Populus</taxon>
    </lineage>
</organism>
<dbReference type="EMBL" id="JAAWWB010000011">
    <property type="protein sequence ID" value="KAG6772194.1"/>
    <property type="molecule type" value="Genomic_DNA"/>
</dbReference>
<keyword evidence="3" id="KW-1185">Reference proteome</keyword>
<accession>A0A8X8CZ65</accession>
<evidence type="ECO:0000256" key="1">
    <source>
        <dbReference type="SAM" id="Phobius"/>
    </source>
</evidence>
<gene>
    <name evidence="2" type="ORF">POTOM_023592</name>
</gene>
<dbReference type="InterPro" id="IPR044730">
    <property type="entry name" value="RNase_H-like_dom_plant"/>
</dbReference>
<dbReference type="Proteomes" id="UP000886885">
    <property type="component" value="Chromosome 6A"/>
</dbReference>
<sequence>MDSLRLIKNCDIDSHRYGSIAMDIHSLLLREWEAQLHHTLREGNCCADFLAKLSVRIGRNFILGMIPLQGYPLFYLLTLWTFVSVEVDKDHLWVAYFEGTKEGAPDV</sequence>
<keyword evidence="1" id="KW-1133">Transmembrane helix</keyword>
<protein>
    <recommendedName>
        <fullName evidence="4">RNase H type-1 domain-containing protein</fullName>
    </recommendedName>
</protein>
<keyword evidence="1" id="KW-0812">Transmembrane</keyword>
<reference evidence="2" key="1">
    <citation type="journal article" date="2020" name="bioRxiv">
        <title>Hybrid origin of Populus tomentosa Carr. identified through genome sequencing and phylogenomic analysis.</title>
        <authorList>
            <person name="An X."/>
            <person name="Gao K."/>
            <person name="Chen Z."/>
            <person name="Li J."/>
            <person name="Yang X."/>
            <person name="Yang X."/>
            <person name="Zhou J."/>
            <person name="Guo T."/>
            <person name="Zhao T."/>
            <person name="Huang S."/>
            <person name="Miao D."/>
            <person name="Khan W.U."/>
            <person name="Rao P."/>
            <person name="Ye M."/>
            <person name="Lei B."/>
            <person name="Liao W."/>
            <person name="Wang J."/>
            <person name="Ji L."/>
            <person name="Li Y."/>
            <person name="Guo B."/>
            <person name="Mustafa N.S."/>
            <person name="Li S."/>
            <person name="Yun Q."/>
            <person name="Keller S.R."/>
            <person name="Mao J."/>
            <person name="Zhang R."/>
            <person name="Strauss S.H."/>
        </authorList>
    </citation>
    <scope>NUCLEOTIDE SEQUENCE</scope>
    <source>
        <strain evidence="2">GM15</strain>
        <tissue evidence="2">Leaf</tissue>
    </source>
</reference>
<keyword evidence="1" id="KW-0472">Membrane</keyword>
<dbReference type="OrthoDB" id="504663at2759"/>
<dbReference type="AlphaFoldDB" id="A0A8X8CZ65"/>
<dbReference type="PANTHER" id="PTHR34023:SF4">
    <property type="entry name" value="RNASE H TYPE-1 DOMAIN-CONTAINING PROTEIN"/>
    <property type="match status" value="1"/>
</dbReference>
<dbReference type="CDD" id="cd06222">
    <property type="entry name" value="RNase_H_like"/>
    <property type="match status" value="1"/>
</dbReference>
<dbReference type="PANTHER" id="PTHR34023">
    <property type="entry name" value="RNASE H DOMAIN-CONTAINING PROTEIN"/>
    <property type="match status" value="1"/>
</dbReference>
<evidence type="ECO:0000313" key="2">
    <source>
        <dbReference type="EMBL" id="KAG6772194.1"/>
    </source>
</evidence>
<feature type="transmembrane region" description="Helical" evidence="1">
    <location>
        <begin position="61"/>
        <end position="83"/>
    </location>
</feature>
<name>A0A8X8CZ65_POPTO</name>
<evidence type="ECO:0008006" key="4">
    <source>
        <dbReference type="Google" id="ProtNLM"/>
    </source>
</evidence>
<proteinExistence type="predicted"/>